<feature type="domain" description="HTH luxR-type" evidence="4">
    <location>
        <begin position="232"/>
        <end position="298"/>
    </location>
</feature>
<evidence type="ECO:0000313" key="5">
    <source>
        <dbReference type="EMBL" id="MBB3007280.1"/>
    </source>
</evidence>
<dbReference type="CDD" id="cd06170">
    <property type="entry name" value="LuxR_C_like"/>
    <property type="match status" value="1"/>
</dbReference>
<evidence type="ECO:0000256" key="1">
    <source>
        <dbReference type="ARBA" id="ARBA00023015"/>
    </source>
</evidence>
<accession>A0A7W4V906</accession>
<evidence type="ECO:0000256" key="2">
    <source>
        <dbReference type="ARBA" id="ARBA00023125"/>
    </source>
</evidence>
<dbReference type="Pfam" id="PF00196">
    <property type="entry name" value="GerE"/>
    <property type="match status" value="1"/>
</dbReference>
<keyword evidence="1" id="KW-0805">Transcription regulation</keyword>
<evidence type="ECO:0000259" key="4">
    <source>
        <dbReference type="PROSITE" id="PS50043"/>
    </source>
</evidence>
<keyword evidence="2" id="KW-0238">DNA-binding</keyword>
<dbReference type="PANTHER" id="PTHR44688">
    <property type="entry name" value="DNA-BINDING TRANSCRIPTIONAL ACTIVATOR DEVR_DOSR"/>
    <property type="match status" value="1"/>
</dbReference>
<evidence type="ECO:0000313" key="6">
    <source>
        <dbReference type="Proteomes" id="UP000578036"/>
    </source>
</evidence>
<organism evidence="5 6">
    <name type="scientific">Cupriavidus alkaliphilus</name>
    <dbReference type="NCBI Taxonomy" id="942866"/>
    <lineage>
        <taxon>Bacteria</taxon>
        <taxon>Pseudomonadati</taxon>
        <taxon>Pseudomonadota</taxon>
        <taxon>Betaproteobacteria</taxon>
        <taxon>Burkholderiales</taxon>
        <taxon>Burkholderiaceae</taxon>
        <taxon>Cupriavidus</taxon>
    </lineage>
</organism>
<name>A0A7W4V906_9BURK</name>
<dbReference type="PRINTS" id="PR00038">
    <property type="entry name" value="HTHLUXR"/>
</dbReference>
<dbReference type="RefSeq" id="WP_260153653.1">
    <property type="nucleotide sequence ID" value="NZ_JACHWF010000002.1"/>
</dbReference>
<dbReference type="Proteomes" id="UP000578036">
    <property type="component" value="Unassembled WGS sequence"/>
</dbReference>
<dbReference type="PROSITE" id="PS00622">
    <property type="entry name" value="HTH_LUXR_1"/>
    <property type="match status" value="1"/>
</dbReference>
<dbReference type="AlphaFoldDB" id="A0A7W4V906"/>
<sequence>MRPRLRERPGFSFPSFAFSFSFSLPISARALTRDVMAGLRSTARPSATADQKIPQTFQAWLISKAGRMAHPETGTTLERKAVMEKIRVIVADSQPVMRRLLGRRLAASACIELAGLVADERGLVQALGQGACDVVALRFPLGNGNDARFGSYARLGARLAALGRQRVVAIANIADRAGVLQLIKDGCRNVVTARDHADEVVKAVRMAHLDLASVSEIACDLIWGRRCRGLGDFDDWAELLTTRESEVLRLYLSGLSVTEIAVRTGRTVKTISTQKQSVMRKVGADNDVELAAFAIQRGML</sequence>
<dbReference type="GO" id="GO:0003677">
    <property type="term" value="F:DNA binding"/>
    <property type="evidence" value="ECO:0007669"/>
    <property type="project" value="UniProtKB-KW"/>
</dbReference>
<comment type="caution">
    <text evidence="5">The sequence shown here is derived from an EMBL/GenBank/DDBJ whole genome shotgun (WGS) entry which is preliminary data.</text>
</comment>
<reference evidence="5 6" key="1">
    <citation type="submission" date="2020-08" db="EMBL/GenBank/DDBJ databases">
        <title>Genomic Encyclopedia of Type Strains, Phase IV (KMG-V): Genome sequencing to study the core and pangenomes of soil and plant-associated prokaryotes.</title>
        <authorList>
            <person name="Whitman W."/>
        </authorList>
    </citation>
    <scope>NUCLEOTIDE SEQUENCE [LARGE SCALE GENOMIC DNA]</scope>
    <source>
        <strain evidence="5 6">SLV-2362</strain>
    </source>
</reference>
<dbReference type="InterPro" id="IPR016032">
    <property type="entry name" value="Sig_transdc_resp-reg_C-effctor"/>
</dbReference>
<dbReference type="SMART" id="SM00421">
    <property type="entry name" value="HTH_LUXR"/>
    <property type="match status" value="1"/>
</dbReference>
<keyword evidence="3" id="KW-0804">Transcription</keyword>
<dbReference type="SUPFAM" id="SSF46894">
    <property type="entry name" value="C-terminal effector domain of the bipartite response regulators"/>
    <property type="match status" value="1"/>
</dbReference>
<dbReference type="PROSITE" id="PS50043">
    <property type="entry name" value="HTH_LUXR_2"/>
    <property type="match status" value="1"/>
</dbReference>
<gene>
    <name evidence="5" type="ORF">FHX61_001928</name>
</gene>
<dbReference type="GO" id="GO:0006355">
    <property type="term" value="P:regulation of DNA-templated transcription"/>
    <property type="evidence" value="ECO:0007669"/>
    <property type="project" value="InterPro"/>
</dbReference>
<dbReference type="PANTHER" id="PTHR44688:SF16">
    <property type="entry name" value="DNA-BINDING TRANSCRIPTIONAL ACTIVATOR DEVR_DOSR"/>
    <property type="match status" value="1"/>
</dbReference>
<protein>
    <submittedName>
        <fullName evidence="5">Two-component system capsular synthesis response regulator RcsB</fullName>
    </submittedName>
</protein>
<dbReference type="Gene3D" id="3.40.50.2300">
    <property type="match status" value="1"/>
</dbReference>
<proteinExistence type="predicted"/>
<dbReference type="EMBL" id="JACHWF010000002">
    <property type="protein sequence ID" value="MBB3007280.1"/>
    <property type="molecule type" value="Genomic_DNA"/>
</dbReference>
<dbReference type="InterPro" id="IPR000792">
    <property type="entry name" value="Tscrpt_reg_LuxR_C"/>
</dbReference>
<evidence type="ECO:0000256" key="3">
    <source>
        <dbReference type="ARBA" id="ARBA00023163"/>
    </source>
</evidence>
<keyword evidence="6" id="KW-1185">Reference proteome</keyword>